<dbReference type="EMBL" id="VJWL01000001">
    <property type="protein sequence ID" value="TRW50238.1"/>
    <property type="molecule type" value="Genomic_DNA"/>
</dbReference>
<dbReference type="PANTHER" id="PTHR34703">
    <property type="entry name" value="ANTIPORTER SUBUNIT MNHG2-RELATED"/>
    <property type="match status" value="1"/>
</dbReference>
<dbReference type="GO" id="GO:0015385">
    <property type="term" value="F:sodium:proton antiporter activity"/>
    <property type="evidence" value="ECO:0007669"/>
    <property type="project" value="TreeGrafter"/>
</dbReference>
<evidence type="ECO:0000256" key="2">
    <source>
        <dbReference type="SAM" id="Phobius"/>
    </source>
</evidence>
<feature type="region of interest" description="Disordered" evidence="1">
    <location>
        <begin position="93"/>
        <end position="113"/>
    </location>
</feature>
<evidence type="ECO:0000313" key="4">
    <source>
        <dbReference type="Proteomes" id="UP000320359"/>
    </source>
</evidence>
<feature type="transmembrane region" description="Helical" evidence="2">
    <location>
        <begin position="38"/>
        <end position="55"/>
    </location>
</feature>
<protein>
    <submittedName>
        <fullName evidence="3">Monovalent cation/H(+) antiporter subunit G</fullName>
    </submittedName>
</protein>
<dbReference type="AlphaFoldDB" id="A0A552X5F8"/>
<dbReference type="PANTHER" id="PTHR34703:SF1">
    <property type="entry name" value="ANTIPORTER SUBUNIT MNHG2-RELATED"/>
    <property type="match status" value="1"/>
</dbReference>
<feature type="transmembrane region" description="Helical" evidence="2">
    <location>
        <begin position="6"/>
        <end position="26"/>
    </location>
</feature>
<feature type="transmembrane region" description="Helical" evidence="2">
    <location>
        <begin position="61"/>
        <end position="84"/>
    </location>
</feature>
<organism evidence="3 4">
    <name type="scientific">Aliidiomarina halalkaliphila</name>
    <dbReference type="NCBI Taxonomy" id="2593535"/>
    <lineage>
        <taxon>Bacteria</taxon>
        <taxon>Pseudomonadati</taxon>
        <taxon>Pseudomonadota</taxon>
        <taxon>Gammaproteobacteria</taxon>
        <taxon>Alteromonadales</taxon>
        <taxon>Idiomarinaceae</taxon>
        <taxon>Aliidiomarina</taxon>
    </lineage>
</organism>
<keyword evidence="4" id="KW-1185">Reference proteome</keyword>
<dbReference type="RefSeq" id="WP_143235012.1">
    <property type="nucleotide sequence ID" value="NZ_VJWL01000001.1"/>
</dbReference>
<evidence type="ECO:0000313" key="3">
    <source>
        <dbReference type="EMBL" id="TRW50238.1"/>
    </source>
</evidence>
<sequence>MMYLQILIISVGALFFLVGTVGLLRFPDVYTRIHALTKADNIGMGLIVLGLLPSTDSVAQALKLILCWLLVLGASSVAAYLVAAKQRASEAKERAADAKTQPLKGEQTKAEGL</sequence>
<gene>
    <name evidence="3" type="ORF">FM042_05225</name>
</gene>
<keyword evidence="2" id="KW-0812">Transmembrane</keyword>
<dbReference type="Pfam" id="PF03334">
    <property type="entry name" value="PhaG_MnhG_YufB"/>
    <property type="match status" value="1"/>
</dbReference>
<evidence type="ECO:0000256" key="1">
    <source>
        <dbReference type="SAM" id="MobiDB-lite"/>
    </source>
</evidence>
<keyword evidence="2" id="KW-1133">Transmembrane helix</keyword>
<dbReference type="OrthoDB" id="9813804at2"/>
<dbReference type="InterPro" id="IPR005133">
    <property type="entry name" value="PhaG_MnhG_YufB"/>
</dbReference>
<proteinExistence type="predicted"/>
<comment type="caution">
    <text evidence="3">The sequence shown here is derived from an EMBL/GenBank/DDBJ whole genome shotgun (WGS) entry which is preliminary data.</text>
</comment>
<dbReference type="NCBIfam" id="TIGR01300">
    <property type="entry name" value="CPA3_mnhG_phaG"/>
    <property type="match status" value="1"/>
</dbReference>
<keyword evidence="2" id="KW-0472">Membrane</keyword>
<name>A0A552X5F8_9GAMM</name>
<reference evidence="3 4" key="1">
    <citation type="submission" date="2019-07" db="EMBL/GenBank/DDBJ databases">
        <authorList>
            <person name="Yang M."/>
            <person name="Zhao D."/>
            <person name="Xiang H."/>
        </authorList>
    </citation>
    <scope>NUCLEOTIDE SEQUENCE [LARGE SCALE GENOMIC DNA]</scope>
    <source>
        <strain evidence="3 4">IM1326</strain>
    </source>
</reference>
<dbReference type="Proteomes" id="UP000320359">
    <property type="component" value="Unassembled WGS sequence"/>
</dbReference>
<accession>A0A552X5F8</accession>